<sequence length="338" mass="36629">MLELIRIDPFDNREVNLWWDIYAAAERADRGADTAVWTRDESRHELQHDTAAIDRRAYLARIDGDVVAGARLALPLRDNVRVATLGVHVAPELRRQGIGTAVLAALEAEARSADRSILKASASWPCSAGDDGAGVPGREFARRHGYALALGDVQSRLSLPVAAAHLDALGAEASARSQDFSLRSWIGSVPQVLVDGWAELDAAVDTEAPVGDLEIERATVDTGEIRNSETLIAQQNRRSFGTVACDSNGLVVAFTQLVVSGDDGNAYQWGTLVRRESRGNRLGMAVKIANLRMLLEHASDVRAVYTYNAGVNEHMLAINTRLGFAPSELMAELQKRVG</sequence>
<feature type="domain" description="N-acetyltransferase" evidence="1">
    <location>
        <begin position="5"/>
        <end position="162"/>
    </location>
</feature>
<protein>
    <submittedName>
        <fullName evidence="2">GNAT family N-acetyltransferase</fullName>
    </submittedName>
</protein>
<gene>
    <name evidence="2" type="ORF">GCM10007269_32480</name>
</gene>
<dbReference type="SUPFAM" id="SSF55729">
    <property type="entry name" value="Acyl-CoA N-acyltransferases (Nat)"/>
    <property type="match status" value="2"/>
</dbReference>
<dbReference type="InterPro" id="IPR016181">
    <property type="entry name" value="Acyl_CoA_acyltransferase"/>
</dbReference>
<dbReference type="InterPro" id="IPR000182">
    <property type="entry name" value="GNAT_dom"/>
</dbReference>
<organism evidence="2 3">
    <name type="scientific">Microbacterium murale</name>
    <dbReference type="NCBI Taxonomy" id="1081040"/>
    <lineage>
        <taxon>Bacteria</taxon>
        <taxon>Bacillati</taxon>
        <taxon>Actinomycetota</taxon>
        <taxon>Actinomycetes</taxon>
        <taxon>Micrococcales</taxon>
        <taxon>Microbacteriaceae</taxon>
        <taxon>Microbacterium</taxon>
    </lineage>
</organism>
<evidence type="ECO:0000313" key="2">
    <source>
        <dbReference type="EMBL" id="GGD87082.1"/>
    </source>
</evidence>
<proteinExistence type="predicted"/>
<name>A0ABQ1S174_9MICO</name>
<dbReference type="PROSITE" id="PS51186">
    <property type="entry name" value="GNAT"/>
    <property type="match status" value="1"/>
</dbReference>
<dbReference type="EMBL" id="BMCM01000006">
    <property type="protein sequence ID" value="GGD87082.1"/>
    <property type="molecule type" value="Genomic_DNA"/>
</dbReference>
<accession>A0ABQ1S174</accession>
<evidence type="ECO:0000313" key="3">
    <source>
        <dbReference type="Proteomes" id="UP000629365"/>
    </source>
</evidence>
<dbReference type="Pfam" id="PF00583">
    <property type="entry name" value="Acetyltransf_1"/>
    <property type="match status" value="1"/>
</dbReference>
<dbReference type="Proteomes" id="UP000629365">
    <property type="component" value="Unassembled WGS sequence"/>
</dbReference>
<reference evidence="3" key="1">
    <citation type="journal article" date="2019" name="Int. J. Syst. Evol. Microbiol.">
        <title>The Global Catalogue of Microorganisms (GCM) 10K type strain sequencing project: providing services to taxonomists for standard genome sequencing and annotation.</title>
        <authorList>
            <consortium name="The Broad Institute Genomics Platform"/>
            <consortium name="The Broad Institute Genome Sequencing Center for Infectious Disease"/>
            <person name="Wu L."/>
            <person name="Ma J."/>
        </authorList>
    </citation>
    <scope>NUCLEOTIDE SEQUENCE [LARGE SCALE GENOMIC DNA]</scope>
    <source>
        <strain evidence="3">CCM 7640</strain>
    </source>
</reference>
<comment type="caution">
    <text evidence="2">The sequence shown here is derived from an EMBL/GenBank/DDBJ whole genome shotgun (WGS) entry which is preliminary data.</text>
</comment>
<dbReference type="RefSeq" id="WP_188437676.1">
    <property type="nucleotide sequence ID" value="NZ_BMCM01000006.1"/>
</dbReference>
<evidence type="ECO:0000259" key="1">
    <source>
        <dbReference type="PROSITE" id="PS51186"/>
    </source>
</evidence>
<dbReference type="Gene3D" id="3.40.630.30">
    <property type="match status" value="1"/>
</dbReference>
<keyword evidence="3" id="KW-1185">Reference proteome</keyword>